<dbReference type="PANTHER" id="PTHR21100">
    <property type="entry name" value="PREFOLDIN SUBUNIT 4"/>
    <property type="match status" value="1"/>
</dbReference>
<dbReference type="EMBL" id="RBNI01008348">
    <property type="protein sequence ID" value="RUP44777.1"/>
    <property type="molecule type" value="Genomic_DNA"/>
</dbReference>
<feature type="region of interest" description="Disordered" evidence="3">
    <location>
        <begin position="1"/>
        <end position="53"/>
    </location>
</feature>
<accession>A0A433D1R0</accession>
<dbReference type="Proteomes" id="UP000268093">
    <property type="component" value="Unassembled WGS sequence"/>
</dbReference>
<dbReference type="GO" id="GO:0006457">
    <property type="term" value="P:protein folding"/>
    <property type="evidence" value="ECO:0007669"/>
    <property type="project" value="InterPro"/>
</dbReference>
<proteinExistence type="inferred from homology"/>
<sequence>MSNIRVPLTYLSPPSTAERGRGSRRRGLLGRPAEDQYLQQVERQDRRPRGTQEKEYLEDLSQELELADEDEPVRYKIGDSFIHLTLEDAQARIARDQEVVDQQLEEVKTRIDDVTGKMGGLKTQLYAKFGKAINLEKD</sequence>
<name>A0A433D1R0_9FUNG</name>
<dbReference type="PANTHER" id="PTHR21100:SF9">
    <property type="entry name" value="PREFOLDIN SUBUNIT 4"/>
    <property type="match status" value="1"/>
</dbReference>
<dbReference type="InterPro" id="IPR016661">
    <property type="entry name" value="PFDN4"/>
</dbReference>
<gene>
    <name evidence="4" type="ORF">BC936DRAFT_149025</name>
</gene>
<protein>
    <recommendedName>
        <fullName evidence="6">Prefoldin subunit 4</fullName>
    </recommendedName>
</protein>
<organism evidence="4 5">
    <name type="scientific">Jimgerdemannia flammicorona</name>
    <dbReference type="NCBI Taxonomy" id="994334"/>
    <lineage>
        <taxon>Eukaryota</taxon>
        <taxon>Fungi</taxon>
        <taxon>Fungi incertae sedis</taxon>
        <taxon>Mucoromycota</taxon>
        <taxon>Mucoromycotina</taxon>
        <taxon>Endogonomycetes</taxon>
        <taxon>Endogonales</taxon>
        <taxon>Endogonaceae</taxon>
        <taxon>Jimgerdemannia</taxon>
    </lineage>
</organism>
<comment type="caution">
    <text evidence="4">The sequence shown here is derived from an EMBL/GenBank/DDBJ whole genome shotgun (WGS) entry which is preliminary data.</text>
</comment>
<evidence type="ECO:0000313" key="5">
    <source>
        <dbReference type="Proteomes" id="UP000268093"/>
    </source>
</evidence>
<evidence type="ECO:0000256" key="2">
    <source>
        <dbReference type="ARBA" id="ARBA00023186"/>
    </source>
</evidence>
<dbReference type="GO" id="GO:0051082">
    <property type="term" value="F:unfolded protein binding"/>
    <property type="evidence" value="ECO:0007669"/>
    <property type="project" value="InterPro"/>
</dbReference>
<keyword evidence="5" id="KW-1185">Reference proteome</keyword>
<comment type="similarity">
    <text evidence="1">Belongs to the prefoldin subunit beta family.</text>
</comment>
<dbReference type="OrthoDB" id="10250441at2759"/>
<feature type="compositionally biased region" description="Basic and acidic residues" evidence="3">
    <location>
        <begin position="42"/>
        <end position="53"/>
    </location>
</feature>
<dbReference type="GO" id="GO:0005737">
    <property type="term" value="C:cytoplasm"/>
    <property type="evidence" value="ECO:0007669"/>
    <property type="project" value="TreeGrafter"/>
</dbReference>
<reference evidence="4 5" key="1">
    <citation type="journal article" date="2018" name="New Phytol.">
        <title>Phylogenomics of Endogonaceae and evolution of mycorrhizas within Mucoromycota.</title>
        <authorList>
            <person name="Chang Y."/>
            <person name="Desiro A."/>
            <person name="Na H."/>
            <person name="Sandor L."/>
            <person name="Lipzen A."/>
            <person name="Clum A."/>
            <person name="Barry K."/>
            <person name="Grigoriev I.V."/>
            <person name="Martin F.M."/>
            <person name="Stajich J.E."/>
            <person name="Smith M.E."/>
            <person name="Bonito G."/>
            <person name="Spatafora J.W."/>
        </authorList>
    </citation>
    <scope>NUCLEOTIDE SEQUENCE [LARGE SCALE GENOMIC DNA]</scope>
    <source>
        <strain evidence="4 5">GMNB39</strain>
    </source>
</reference>
<dbReference type="CDD" id="cd23165">
    <property type="entry name" value="Prefoldin_4"/>
    <property type="match status" value="1"/>
</dbReference>
<dbReference type="GO" id="GO:0016272">
    <property type="term" value="C:prefoldin complex"/>
    <property type="evidence" value="ECO:0007669"/>
    <property type="project" value="InterPro"/>
</dbReference>
<evidence type="ECO:0000313" key="4">
    <source>
        <dbReference type="EMBL" id="RUP44777.1"/>
    </source>
</evidence>
<dbReference type="AlphaFoldDB" id="A0A433D1R0"/>
<dbReference type="InterPro" id="IPR002777">
    <property type="entry name" value="PFD_beta-like"/>
</dbReference>
<evidence type="ECO:0000256" key="3">
    <source>
        <dbReference type="SAM" id="MobiDB-lite"/>
    </source>
</evidence>
<evidence type="ECO:0000256" key="1">
    <source>
        <dbReference type="ARBA" id="ARBA00008045"/>
    </source>
</evidence>
<dbReference type="SUPFAM" id="SSF46579">
    <property type="entry name" value="Prefoldin"/>
    <property type="match status" value="1"/>
</dbReference>
<evidence type="ECO:0008006" key="6">
    <source>
        <dbReference type="Google" id="ProtNLM"/>
    </source>
</evidence>
<dbReference type="Pfam" id="PF01920">
    <property type="entry name" value="Prefoldin_2"/>
    <property type="match status" value="1"/>
</dbReference>
<keyword evidence="2" id="KW-0143">Chaperone</keyword>